<dbReference type="SUPFAM" id="SSF47923">
    <property type="entry name" value="Ypt/Rab-GAP domain of gyp1p"/>
    <property type="match status" value="2"/>
</dbReference>
<evidence type="ECO:0000313" key="8">
    <source>
        <dbReference type="EMBL" id="CAL6101156.1"/>
    </source>
</evidence>
<dbReference type="PANTHER" id="PTHR22957:SF27">
    <property type="entry name" value="TBC1 DOMAIN FAMILY MEMBER 13"/>
    <property type="match status" value="1"/>
</dbReference>
<proteinExistence type="predicted"/>
<gene>
    <name evidence="3" type="ORF">HINF_LOCUS16040</name>
    <name evidence="6" type="ORF">HINF_LOCUS32972</name>
    <name evidence="4" type="ORF">HINF_LOCUS41676</name>
    <name evidence="7" type="ORF">HINF_LOCUS48418</name>
    <name evidence="5" type="ORF">HINF_LOCUS50412</name>
    <name evidence="8" type="ORF">HINF_LOCUS70970</name>
    <name evidence="9" type="ORF">HINF_LOCUS73873</name>
    <name evidence="2" type="ORF">HINF_LOCUS837</name>
</gene>
<dbReference type="Proteomes" id="UP001642409">
    <property type="component" value="Unassembled WGS sequence"/>
</dbReference>
<dbReference type="EMBL" id="CAXDID020000540">
    <property type="protein sequence ID" value="CAL6101156.1"/>
    <property type="molecule type" value="Genomic_DNA"/>
</dbReference>
<evidence type="ECO:0000313" key="5">
    <source>
        <dbReference type="EMBL" id="CAI9962767.1"/>
    </source>
</evidence>
<evidence type="ECO:0000259" key="1">
    <source>
        <dbReference type="PROSITE" id="PS50086"/>
    </source>
</evidence>
<keyword evidence="10" id="KW-1185">Reference proteome</keyword>
<evidence type="ECO:0000313" key="9">
    <source>
        <dbReference type="EMBL" id="CAL6106683.1"/>
    </source>
</evidence>
<dbReference type="AlphaFoldDB" id="A0AA86QTG3"/>
<dbReference type="PROSITE" id="PS50086">
    <property type="entry name" value="TBC_RABGAP"/>
    <property type="match status" value="1"/>
</dbReference>
<dbReference type="GO" id="GO:0005096">
    <property type="term" value="F:GTPase activator activity"/>
    <property type="evidence" value="ECO:0007669"/>
    <property type="project" value="TreeGrafter"/>
</dbReference>
<evidence type="ECO:0000313" key="4">
    <source>
        <dbReference type="EMBL" id="CAI9954031.1"/>
    </source>
</evidence>
<evidence type="ECO:0000313" key="2">
    <source>
        <dbReference type="EMBL" id="CAI9913192.1"/>
    </source>
</evidence>
<dbReference type="EMBL" id="CATOUU010000020">
    <property type="protein sequence ID" value="CAI9913192.1"/>
    <property type="molecule type" value="Genomic_DNA"/>
</dbReference>
<feature type="domain" description="Rab-GAP TBC" evidence="1">
    <location>
        <begin position="70"/>
        <end position="314"/>
    </location>
</feature>
<dbReference type="EMBL" id="CATOUU010000959">
    <property type="protein sequence ID" value="CAI9962767.1"/>
    <property type="molecule type" value="Genomic_DNA"/>
</dbReference>
<dbReference type="EMBL" id="CATOUU010000843">
    <property type="protein sequence ID" value="CAI9954031.1"/>
    <property type="molecule type" value="Genomic_DNA"/>
</dbReference>
<organism evidence="5">
    <name type="scientific">Hexamita inflata</name>
    <dbReference type="NCBI Taxonomy" id="28002"/>
    <lineage>
        <taxon>Eukaryota</taxon>
        <taxon>Metamonada</taxon>
        <taxon>Diplomonadida</taxon>
        <taxon>Hexamitidae</taxon>
        <taxon>Hexamitinae</taxon>
        <taxon>Hexamita</taxon>
    </lineage>
</organism>
<reference evidence="6 10" key="2">
    <citation type="submission" date="2024-07" db="EMBL/GenBank/DDBJ databases">
        <authorList>
            <person name="Akdeniz Z."/>
        </authorList>
    </citation>
    <scope>NUCLEOTIDE SEQUENCE [LARGE SCALE GENOMIC DNA]</scope>
</reference>
<dbReference type="Pfam" id="PF00566">
    <property type="entry name" value="RabGAP-TBC"/>
    <property type="match status" value="1"/>
</dbReference>
<dbReference type="InterPro" id="IPR035969">
    <property type="entry name" value="Rab-GAP_TBC_sf"/>
</dbReference>
<dbReference type="Gene3D" id="1.10.8.270">
    <property type="entry name" value="putative rabgap domain of human tbc1 domain family member 14 like domains"/>
    <property type="match status" value="1"/>
</dbReference>
<protein>
    <submittedName>
        <fullName evidence="5">Rab-GTPase-TBC domain-containing protein</fullName>
    </submittedName>
    <submittedName>
        <fullName evidence="6">Rab-GTPase-TBC_domain-containing protein</fullName>
    </submittedName>
</protein>
<evidence type="ECO:0000313" key="10">
    <source>
        <dbReference type="Proteomes" id="UP001642409"/>
    </source>
</evidence>
<dbReference type="EMBL" id="CAXDID020000113">
    <property type="protein sequence ID" value="CAL6030095.1"/>
    <property type="molecule type" value="Genomic_DNA"/>
</dbReference>
<dbReference type="EMBL" id="CATOUU010000396">
    <property type="protein sequence ID" value="CAI9928395.1"/>
    <property type="molecule type" value="Genomic_DNA"/>
</dbReference>
<dbReference type="Gene3D" id="1.10.472.80">
    <property type="entry name" value="Ypt/Rab-GAP domain of gyp1p, domain 3"/>
    <property type="match status" value="1"/>
</dbReference>
<name>A0AA86QTG3_9EUKA</name>
<evidence type="ECO:0000313" key="7">
    <source>
        <dbReference type="EMBL" id="CAL6058744.1"/>
    </source>
</evidence>
<dbReference type="EMBL" id="CAXDID020000222">
    <property type="protein sequence ID" value="CAL6058744.1"/>
    <property type="molecule type" value="Genomic_DNA"/>
</dbReference>
<sequence>MRPLIHDFEFNVPTVKLAAIQINRDLRPYEPIQDPSIPVYKLRSIQIKQGLEADFMQPVFVQNTLINGVPDESRTRGEMWKYALSYLSPFKKQREDELAGMRKTYRNYVQCFLVEPLSDTENLASNITKMKQHSIQIVKDLLRTQQNMNFYREINEEQALLEGDYNGLIPQVLKSQNLSALFRILFIYSNLNVERYTQGQNELVSQLFMTLRRNDQNQNPFLVEADCFWCFQRMMTTMRSLFDLADDASNHGLIASTKRLDYFISKLRPKTYKLFVKQNISTAMFAVSWITSMFVQLLDGPNLERLWDVLLCQLFLREKQLLQTFGYSLKLQEEVKIAKDQIHSIQVNPNDYFYQSRKAIIDAYVPIEDEEPGQNLLDYKRESWIDYMLAFCIVVVEYTVNKGGDEQIMFSLQQPTVFQEVEIEVMIRQAFDVLSEMRREIHGSKFSQFVKKFVQ</sequence>
<evidence type="ECO:0000313" key="6">
    <source>
        <dbReference type="EMBL" id="CAL6030095.1"/>
    </source>
</evidence>
<dbReference type="SMART" id="SM00164">
    <property type="entry name" value="TBC"/>
    <property type="match status" value="1"/>
</dbReference>
<evidence type="ECO:0000313" key="3">
    <source>
        <dbReference type="EMBL" id="CAI9928395.1"/>
    </source>
</evidence>
<dbReference type="GO" id="GO:0006886">
    <property type="term" value="P:intracellular protein transport"/>
    <property type="evidence" value="ECO:0007669"/>
    <property type="project" value="TreeGrafter"/>
</dbReference>
<dbReference type="EMBL" id="CAXDID020000614">
    <property type="protein sequence ID" value="CAL6106683.1"/>
    <property type="molecule type" value="Genomic_DNA"/>
</dbReference>
<comment type="caution">
    <text evidence="5">The sequence shown here is derived from an EMBL/GenBank/DDBJ whole genome shotgun (WGS) entry which is preliminary data.</text>
</comment>
<reference evidence="5" key="1">
    <citation type="submission" date="2023-06" db="EMBL/GenBank/DDBJ databases">
        <authorList>
            <person name="Kurt Z."/>
        </authorList>
    </citation>
    <scope>NUCLEOTIDE SEQUENCE</scope>
</reference>
<accession>A0AA86QTG3</accession>
<dbReference type="InterPro" id="IPR000195">
    <property type="entry name" value="Rab-GAP-TBC_dom"/>
</dbReference>
<dbReference type="PANTHER" id="PTHR22957">
    <property type="entry name" value="TBC1 DOMAIN FAMILY MEMBER GTPASE-ACTIVATING PROTEIN"/>
    <property type="match status" value="1"/>
</dbReference>